<reference evidence="1 2" key="1">
    <citation type="submission" date="2019-01" db="EMBL/GenBank/DDBJ databases">
        <title>Genomes sequencing and comparative genomics of infectious freshwater microsporidia, Cucumispora dikerogammari and Thelohania contejeani.</title>
        <authorList>
            <person name="Cormier A."/>
            <person name="Giraud I."/>
            <person name="Wattier R."/>
            <person name="Teixeira M."/>
            <person name="Grandjean F."/>
            <person name="Rigaud T."/>
            <person name="Cordaux R."/>
        </authorList>
    </citation>
    <scope>NUCLEOTIDE SEQUENCE [LARGE SCALE GENOMIC DNA]</scope>
    <source>
        <strain evidence="1">T1</strain>
        <tissue evidence="1">Spores</tissue>
    </source>
</reference>
<gene>
    <name evidence="1" type="ORF">TCON_2452</name>
</gene>
<evidence type="ECO:0000313" key="1">
    <source>
        <dbReference type="EMBL" id="KAF7680929.1"/>
    </source>
</evidence>
<sequence>MRKLNLTFEKPHDLTEAIVSLKESIQIYSKKLEMYAKRKERRHENQCFELYRGRFYWRLSEEAQMVHGVDVEKIKEYWSTMWVKPNVTNENCLVEYLPESEYITTFPTFTEFEDIIKHLANWKAAGVDGIFNFFIMHISSVHKHLYEIIKDICLEGKTQDEWFYRGITYLIPKNTPSKGSDFRPITCMSNLYKLTTKCVTKVMHIEVGRRGLLAENQLGTIKRVQGAK</sequence>
<organism evidence="1 2">
    <name type="scientific">Astathelohania contejeani</name>
    <dbReference type="NCBI Taxonomy" id="164912"/>
    <lineage>
        <taxon>Eukaryota</taxon>
        <taxon>Fungi</taxon>
        <taxon>Fungi incertae sedis</taxon>
        <taxon>Microsporidia</taxon>
        <taxon>Astathelohaniidae</taxon>
        <taxon>Astathelohania</taxon>
    </lineage>
</organism>
<evidence type="ECO:0000313" key="2">
    <source>
        <dbReference type="Proteomes" id="UP001516464"/>
    </source>
</evidence>
<accession>A0ABQ7HW06</accession>
<dbReference type="Proteomes" id="UP001516464">
    <property type="component" value="Unassembled WGS sequence"/>
</dbReference>
<keyword evidence="2" id="KW-1185">Reference proteome</keyword>
<proteinExistence type="predicted"/>
<protein>
    <submittedName>
        <fullName evidence="1">Uncharacterized protein</fullName>
    </submittedName>
</protein>
<dbReference type="EMBL" id="SBIQ01000314">
    <property type="protein sequence ID" value="KAF7680929.1"/>
    <property type="molecule type" value="Genomic_DNA"/>
</dbReference>
<name>A0ABQ7HW06_9MICR</name>
<comment type="caution">
    <text evidence="1">The sequence shown here is derived from an EMBL/GenBank/DDBJ whole genome shotgun (WGS) entry which is preliminary data.</text>
</comment>